<dbReference type="GO" id="GO:0004197">
    <property type="term" value="F:cysteine-type endopeptidase activity"/>
    <property type="evidence" value="ECO:0007669"/>
    <property type="project" value="InterPro"/>
</dbReference>
<evidence type="ECO:0000313" key="4">
    <source>
        <dbReference type="Proteomes" id="UP000008672"/>
    </source>
</evidence>
<dbReference type="InterPro" id="IPR018200">
    <property type="entry name" value="USP_CS"/>
</dbReference>
<dbReference type="InterPro" id="IPR001394">
    <property type="entry name" value="Peptidase_C19_UCH"/>
</dbReference>
<dbReference type="EMBL" id="AFYH01218357">
    <property type="status" value="NOT_ANNOTATED_CDS"/>
    <property type="molecule type" value="Genomic_DNA"/>
</dbReference>
<dbReference type="OMA" id="MNTTCHG"/>
<dbReference type="InterPro" id="IPR038765">
    <property type="entry name" value="Papain-like_cys_pep_sf"/>
</dbReference>
<organism evidence="3 4">
    <name type="scientific">Latimeria chalumnae</name>
    <name type="common">Coelacanth</name>
    <dbReference type="NCBI Taxonomy" id="7897"/>
    <lineage>
        <taxon>Eukaryota</taxon>
        <taxon>Metazoa</taxon>
        <taxon>Chordata</taxon>
        <taxon>Craniata</taxon>
        <taxon>Vertebrata</taxon>
        <taxon>Euteleostomi</taxon>
        <taxon>Coelacanthiformes</taxon>
        <taxon>Coelacanthidae</taxon>
        <taxon>Latimeria</taxon>
    </lineage>
</organism>
<dbReference type="PANTHER" id="PTHR24006:SF905">
    <property type="entry name" value="UBIQUITIN CARBOXYL-TERMINAL HYDROLASE 1"/>
    <property type="match status" value="1"/>
</dbReference>
<dbReference type="InterPro" id="IPR050164">
    <property type="entry name" value="Peptidase_C19"/>
</dbReference>
<evidence type="ECO:0000256" key="1">
    <source>
        <dbReference type="SAM" id="MobiDB-lite"/>
    </source>
</evidence>
<reference evidence="3" key="3">
    <citation type="submission" date="2025-09" db="UniProtKB">
        <authorList>
            <consortium name="Ensembl"/>
        </authorList>
    </citation>
    <scope>IDENTIFICATION</scope>
</reference>
<dbReference type="Gene3D" id="3.90.70.10">
    <property type="entry name" value="Cysteine proteinases"/>
    <property type="match status" value="2"/>
</dbReference>
<dbReference type="GO" id="GO:0005829">
    <property type="term" value="C:cytosol"/>
    <property type="evidence" value="ECO:0007669"/>
    <property type="project" value="TreeGrafter"/>
</dbReference>
<accession>H2ZWR8</accession>
<dbReference type="Bgee" id="ENSLACG00000001641">
    <property type="expression patterns" value="Expressed in post-anal tail muscle and 6 other cell types or tissues"/>
</dbReference>
<sequence>DQAVPTVQSISPDVCEKRENLLPFVGLSNLGNTCYLNSVLQVLYYYPGFKAGMKHLFNIISKKKEKFKSEEDQKDERETSPEDMPASYELVCNLNSLIVSIEKLQISYLKNPEKYTGELATQPRRLLNTLRELNPMYEGYLQHDAQEVLQCILGYIQEVCQKLKEEEKNAVVEGESAQSNNIAGNEINGRAEQPSTVDSEPENKSEIEEQNEPSASLPEEKMRKRGTGKRSSDTEAGNAKKKSKVIKDQKVALEAKTCARSKRKPSGDGSDSPADSDIKICVENSIARPLQKKSRLGLGFFKSSGKQPSILSKFCSLGKLTTSLGHKGQTKKLRQTYEPYSSRSPVNFGRGRFLNLKKQKQNKTPSWLTELNELELMERLFQGQLVLRTRCLECECFTERREDFQDISVPVQENEPSEVEDGSKISPEPKIERKTLRWAISQFASVERIVGEDKYFCESCHHYTEAERSLLFDKMPDVITIHLKCFAANSSEFDCYGGLSKVNTPLLTPLKLSLGEWSTQQTSDRYELFAAVMHSGITISSGHYTAYVKITDLSHLEGLSEISALDHKDDDIKTEPVNEQGAKALIVEDYDDGEVSFKVNGSGAMVVGSKVSNKKNAEGVGLLGGQKSITNVELSNSKTSPCEKSGHIALENGQSDFAPENSSEDVKECSNQNGDVCNGGISKSQALSASWSLREYEGKWILFDDSEVKTIEEKDLLISLSPNTSSTTTPYLLFYKKSA</sequence>
<dbReference type="PROSITE" id="PS00972">
    <property type="entry name" value="USP_1"/>
    <property type="match status" value="1"/>
</dbReference>
<dbReference type="PANTHER" id="PTHR24006">
    <property type="entry name" value="UBIQUITIN CARBOXYL-TERMINAL HYDROLASE"/>
    <property type="match status" value="1"/>
</dbReference>
<reference evidence="4" key="1">
    <citation type="submission" date="2011-08" db="EMBL/GenBank/DDBJ databases">
        <title>The draft genome of Latimeria chalumnae.</title>
        <authorList>
            <person name="Di Palma F."/>
            <person name="Alfoldi J."/>
            <person name="Johnson J."/>
            <person name="Berlin A."/>
            <person name="Gnerre S."/>
            <person name="Jaffe D."/>
            <person name="MacCallum I."/>
            <person name="Young S."/>
            <person name="Walker B.J."/>
            <person name="Lander E."/>
            <person name="Lindblad-Toh K."/>
        </authorList>
    </citation>
    <scope>NUCLEOTIDE SEQUENCE [LARGE SCALE GENOMIC DNA]</scope>
    <source>
        <strain evidence="4">Wild caught</strain>
    </source>
</reference>
<dbReference type="InterPro" id="IPR033815">
    <property type="entry name" value="USP1"/>
</dbReference>
<evidence type="ECO:0000259" key="2">
    <source>
        <dbReference type="PROSITE" id="PS50235"/>
    </source>
</evidence>
<dbReference type="FunCoup" id="H2ZWR8">
    <property type="interactions" value="4158"/>
</dbReference>
<dbReference type="InParanoid" id="H2ZWR8"/>
<dbReference type="GO" id="GO:0006282">
    <property type="term" value="P:regulation of DNA repair"/>
    <property type="evidence" value="ECO:0007669"/>
    <property type="project" value="InterPro"/>
</dbReference>
<dbReference type="EMBL" id="AFYH01218358">
    <property type="status" value="NOT_ANNOTATED_CDS"/>
    <property type="molecule type" value="Genomic_DNA"/>
</dbReference>
<dbReference type="Pfam" id="PF00443">
    <property type="entry name" value="UCH"/>
    <property type="match status" value="2"/>
</dbReference>
<dbReference type="GO" id="GO:0004843">
    <property type="term" value="F:cysteine-type deubiquitinase activity"/>
    <property type="evidence" value="ECO:0007669"/>
    <property type="project" value="InterPro"/>
</dbReference>
<name>H2ZWR8_LATCH</name>
<dbReference type="GO" id="GO:0005634">
    <property type="term" value="C:nucleus"/>
    <property type="evidence" value="ECO:0007669"/>
    <property type="project" value="TreeGrafter"/>
</dbReference>
<dbReference type="Proteomes" id="UP000008672">
    <property type="component" value="Unassembled WGS sequence"/>
</dbReference>
<dbReference type="AlphaFoldDB" id="H2ZWR8"/>
<dbReference type="Ensembl" id="ENSLACT00000001852.1">
    <property type="protein sequence ID" value="ENSLACP00000001839.1"/>
    <property type="gene ID" value="ENSLACG00000001641.1"/>
</dbReference>
<dbReference type="HOGENOM" id="CLU_019874_0_0_1"/>
<reference evidence="3" key="2">
    <citation type="submission" date="2025-08" db="UniProtKB">
        <authorList>
            <consortium name="Ensembl"/>
        </authorList>
    </citation>
    <scope>IDENTIFICATION</scope>
</reference>
<dbReference type="SUPFAM" id="SSF54001">
    <property type="entry name" value="Cysteine proteinases"/>
    <property type="match status" value="1"/>
</dbReference>
<dbReference type="PROSITE" id="PS50235">
    <property type="entry name" value="USP_3"/>
    <property type="match status" value="1"/>
</dbReference>
<dbReference type="eggNOG" id="KOG1864">
    <property type="taxonomic scope" value="Eukaryota"/>
</dbReference>
<protein>
    <submittedName>
        <fullName evidence="3">Ubiquitin specific peptidase 1</fullName>
    </submittedName>
</protein>
<evidence type="ECO:0000313" key="3">
    <source>
        <dbReference type="Ensembl" id="ENSLACP00000001839.1"/>
    </source>
</evidence>
<dbReference type="GO" id="GO:0016579">
    <property type="term" value="P:protein deubiquitination"/>
    <property type="evidence" value="ECO:0007669"/>
    <property type="project" value="InterPro"/>
</dbReference>
<proteinExistence type="predicted"/>
<dbReference type="GeneTree" id="ENSGT00910000144243"/>
<dbReference type="STRING" id="7897.ENSLACP00000001839"/>
<gene>
    <name evidence="3" type="primary">USP1</name>
</gene>
<feature type="region of interest" description="Disordered" evidence="1">
    <location>
        <begin position="174"/>
        <end position="276"/>
    </location>
</feature>
<feature type="domain" description="USP" evidence="2">
    <location>
        <begin position="25"/>
        <end position="738"/>
    </location>
</feature>
<dbReference type="InterPro" id="IPR028889">
    <property type="entry name" value="USP"/>
</dbReference>
<keyword evidence="4" id="KW-1185">Reference proteome</keyword>
<dbReference type="CDD" id="cd02671">
    <property type="entry name" value="Peptidase_C19O"/>
    <property type="match status" value="1"/>
</dbReference>